<evidence type="ECO:0000313" key="1">
    <source>
        <dbReference type="EMBL" id="OCL12548.1"/>
    </source>
</evidence>
<keyword evidence="2" id="KW-1185">Reference proteome</keyword>
<evidence type="ECO:0000313" key="2">
    <source>
        <dbReference type="Proteomes" id="UP000250140"/>
    </source>
</evidence>
<dbReference type="Proteomes" id="UP000250140">
    <property type="component" value="Unassembled WGS sequence"/>
</dbReference>
<name>A0A8E2F913_9PEZI</name>
<dbReference type="AlphaFoldDB" id="A0A8E2F913"/>
<protein>
    <submittedName>
        <fullName evidence="1">Uncharacterized protein</fullName>
    </submittedName>
</protein>
<accession>A0A8E2F913</accession>
<reference evidence="1 2" key="1">
    <citation type="journal article" date="2016" name="Nat. Commun.">
        <title>Ectomycorrhizal ecology is imprinted in the genome of the dominant symbiotic fungus Cenococcum geophilum.</title>
        <authorList>
            <consortium name="DOE Joint Genome Institute"/>
            <person name="Peter M."/>
            <person name="Kohler A."/>
            <person name="Ohm R.A."/>
            <person name="Kuo A."/>
            <person name="Krutzmann J."/>
            <person name="Morin E."/>
            <person name="Arend M."/>
            <person name="Barry K.W."/>
            <person name="Binder M."/>
            <person name="Choi C."/>
            <person name="Clum A."/>
            <person name="Copeland A."/>
            <person name="Grisel N."/>
            <person name="Haridas S."/>
            <person name="Kipfer T."/>
            <person name="LaButti K."/>
            <person name="Lindquist E."/>
            <person name="Lipzen A."/>
            <person name="Maire R."/>
            <person name="Meier B."/>
            <person name="Mihaltcheva S."/>
            <person name="Molinier V."/>
            <person name="Murat C."/>
            <person name="Poggeler S."/>
            <person name="Quandt C.A."/>
            <person name="Sperisen C."/>
            <person name="Tritt A."/>
            <person name="Tisserant E."/>
            <person name="Crous P.W."/>
            <person name="Henrissat B."/>
            <person name="Nehls U."/>
            <person name="Egli S."/>
            <person name="Spatafora J.W."/>
            <person name="Grigoriev I.V."/>
            <person name="Martin F.M."/>
        </authorList>
    </citation>
    <scope>NUCLEOTIDE SEQUENCE [LARGE SCALE GENOMIC DNA]</scope>
    <source>
        <strain evidence="1 2">CBS 207.34</strain>
    </source>
</reference>
<proteinExistence type="predicted"/>
<sequence>MLAPCLRLCWRWNVGELLMLDVFSLRICGYAVYSWSGRMQNPLLNILRGLVNVASLMNALDVRFKGLGGNFVKVARLSHGLGHQSELL</sequence>
<gene>
    <name evidence="1" type="ORF">AOQ84DRAFT_150410</name>
</gene>
<dbReference type="EMBL" id="KV748864">
    <property type="protein sequence ID" value="OCL12548.1"/>
    <property type="molecule type" value="Genomic_DNA"/>
</dbReference>
<organism evidence="1 2">
    <name type="scientific">Glonium stellatum</name>
    <dbReference type="NCBI Taxonomy" id="574774"/>
    <lineage>
        <taxon>Eukaryota</taxon>
        <taxon>Fungi</taxon>
        <taxon>Dikarya</taxon>
        <taxon>Ascomycota</taxon>
        <taxon>Pezizomycotina</taxon>
        <taxon>Dothideomycetes</taxon>
        <taxon>Pleosporomycetidae</taxon>
        <taxon>Gloniales</taxon>
        <taxon>Gloniaceae</taxon>
        <taxon>Glonium</taxon>
    </lineage>
</organism>